<sequence>MENMDEPPAYEESDSSPSGNEPPSDPKVTLHMNIWQEVGASRSQHVAALVETLLPIIRKRARQGLSRSKLLLLPSNQAPILKGQLIWVSEDDPTLIQLDSSHGTIEFWGQVEAQEELRKQLLAATVTNPQPKVEQPLPDRPAPPPARSSFFGRKQSKVPEGRPAVSVVQELTSVKVAWEEVYFRSETEYGLYETLRGRGILVDIVVR</sequence>
<dbReference type="AlphaFoldDB" id="A0AAJ0GIJ0"/>
<evidence type="ECO:0000313" key="2">
    <source>
        <dbReference type="EMBL" id="KAK3058243.1"/>
    </source>
</evidence>
<comment type="caution">
    <text evidence="2">The sequence shown here is derived from an EMBL/GenBank/DDBJ whole genome shotgun (WGS) entry which is preliminary data.</text>
</comment>
<name>A0AAJ0GIJ0_9PEZI</name>
<feature type="region of interest" description="Disordered" evidence="1">
    <location>
        <begin position="1"/>
        <end position="28"/>
    </location>
</feature>
<proteinExistence type="predicted"/>
<feature type="region of interest" description="Disordered" evidence="1">
    <location>
        <begin position="128"/>
        <end position="157"/>
    </location>
</feature>
<keyword evidence="3" id="KW-1185">Reference proteome</keyword>
<evidence type="ECO:0000256" key="1">
    <source>
        <dbReference type="SAM" id="MobiDB-lite"/>
    </source>
</evidence>
<dbReference type="EMBL" id="JAWDJX010000002">
    <property type="protein sequence ID" value="KAK3058243.1"/>
    <property type="molecule type" value="Genomic_DNA"/>
</dbReference>
<evidence type="ECO:0000313" key="3">
    <source>
        <dbReference type="Proteomes" id="UP001271007"/>
    </source>
</evidence>
<gene>
    <name evidence="2" type="ORF">LTR09_001321</name>
</gene>
<organism evidence="2 3">
    <name type="scientific">Extremus antarcticus</name>
    <dbReference type="NCBI Taxonomy" id="702011"/>
    <lineage>
        <taxon>Eukaryota</taxon>
        <taxon>Fungi</taxon>
        <taxon>Dikarya</taxon>
        <taxon>Ascomycota</taxon>
        <taxon>Pezizomycotina</taxon>
        <taxon>Dothideomycetes</taxon>
        <taxon>Dothideomycetidae</taxon>
        <taxon>Mycosphaerellales</taxon>
        <taxon>Extremaceae</taxon>
        <taxon>Extremus</taxon>
    </lineage>
</organism>
<feature type="compositionally biased region" description="Acidic residues" evidence="1">
    <location>
        <begin position="1"/>
        <end position="14"/>
    </location>
</feature>
<dbReference type="Proteomes" id="UP001271007">
    <property type="component" value="Unassembled WGS sequence"/>
</dbReference>
<reference evidence="2" key="1">
    <citation type="submission" date="2023-04" db="EMBL/GenBank/DDBJ databases">
        <title>Black Yeasts Isolated from many extreme environments.</title>
        <authorList>
            <person name="Coleine C."/>
            <person name="Stajich J.E."/>
            <person name="Selbmann L."/>
        </authorList>
    </citation>
    <scope>NUCLEOTIDE SEQUENCE</scope>
    <source>
        <strain evidence="2">CCFEE 5312</strain>
    </source>
</reference>
<accession>A0AAJ0GIJ0</accession>
<protein>
    <submittedName>
        <fullName evidence="2">Uncharacterized protein</fullName>
    </submittedName>
</protein>